<dbReference type="EC" id="1.5.3.1" evidence="1"/>
<dbReference type="InterPro" id="IPR027266">
    <property type="entry name" value="TrmE/GcvT-like"/>
</dbReference>
<dbReference type="SUPFAM" id="SSF103025">
    <property type="entry name" value="Folate-binding domain"/>
    <property type="match status" value="1"/>
</dbReference>
<protein>
    <submittedName>
        <fullName evidence="1">Sarcosine oxidase gamma subunit</fullName>
        <ecNumber evidence="1">1.5.3.1</ecNumber>
    </submittedName>
</protein>
<reference evidence="1 2" key="1">
    <citation type="journal article" date="2007" name="J. Bacteriol.">
        <title>Genome sequence analysis of the emerging human pathogenic acetic acid bacterium Granulibacter bethesdensis.</title>
        <authorList>
            <person name="Greenberg D.E."/>
            <person name="Porcella S.F."/>
            <person name="Zelazny A.M."/>
            <person name="Virtaneva K."/>
            <person name="Sturdevant D.E."/>
            <person name="Kupko J.J.III."/>
            <person name="Barbian K.D."/>
            <person name="Babar A."/>
            <person name="Dorward D.W."/>
            <person name="Holland S.M."/>
        </authorList>
    </citation>
    <scope>NUCLEOTIDE SEQUENCE [LARGE SCALE GENOMIC DNA]</scope>
    <source>
        <strain evidence="2">ATCC BAA-1260 / CGDNIH1</strain>
    </source>
</reference>
<accession>Q0BW25</accession>
<sequence length="193" mass="21206">MCSMIRKEYGSMADVTFPQRHTPLAGISPAIAALSVTPPQRRLTLHLRETDRACINGALGFALPPALRAAVQGQRAALWMGPEETLILSTEINDLAPALEAALQDVPHALVDVSHRQTGLLIEGERAVDALNTGCPLDLSEAAFPVGMCTRTLYHKAEIVLWRLSSTQFHVEVWRSFAPYVWELLDEARREAA</sequence>
<dbReference type="STRING" id="391165.GbCGDNIH1_0079"/>
<name>Q0BW25_GRABC</name>
<keyword evidence="1" id="KW-0560">Oxidoreductase</keyword>
<dbReference type="GO" id="GO:0008115">
    <property type="term" value="F:sarcosine oxidase activity"/>
    <property type="evidence" value="ECO:0007669"/>
    <property type="project" value="UniProtKB-EC"/>
</dbReference>
<dbReference type="eggNOG" id="COG4583">
    <property type="taxonomic scope" value="Bacteria"/>
</dbReference>
<keyword evidence="2" id="KW-1185">Reference proteome</keyword>
<organism evidence="1 2">
    <name type="scientific">Granulibacter bethesdensis (strain ATCC BAA-1260 / CGDNIH1)</name>
    <dbReference type="NCBI Taxonomy" id="391165"/>
    <lineage>
        <taxon>Bacteria</taxon>
        <taxon>Pseudomonadati</taxon>
        <taxon>Pseudomonadota</taxon>
        <taxon>Alphaproteobacteria</taxon>
        <taxon>Acetobacterales</taxon>
        <taxon>Acetobacteraceae</taxon>
        <taxon>Granulibacter</taxon>
    </lineage>
</organism>
<dbReference type="KEGG" id="gbe:GbCGDNIH1_0079"/>
<dbReference type="Pfam" id="PF04268">
    <property type="entry name" value="SoxG"/>
    <property type="match status" value="1"/>
</dbReference>
<gene>
    <name evidence="1" type="ordered locus">GbCGDNIH1_0079</name>
</gene>
<dbReference type="Proteomes" id="UP000001963">
    <property type="component" value="Chromosome"/>
</dbReference>
<dbReference type="InterPro" id="IPR007375">
    <property type="entry name" value="SoxG"/>
</dbReference>
<dbReference type="EMBL" id="CP000394">
    <property type="protein sequence ID" value="ABI60977.2"/>
    <property type="molecule type" value="Genomic_DNA"/>
</dbReference>
<dbReference type="Gene3D" id="3.30.1360.120">
    <property type="entry name" value="Probable tRNA modification gtpase trme, domain 1"/>
    <property type="match status" value="1"/>
</dbReference>
<evidence type="ECO:0000313" key="2">
    <source>
        <dbReference type="Proteomes" id="UP000001963"/>
    </source>
</evidence>
<dbReference type="Gene3D" id="3.30.70.1520">
    <property type="entry name" value="Heterotetrameric sarcosine oxidase"/>
    <property type="match status" value="1"/>
</dbReference>
<evidence type="ECO:0000313" key="1">
    <source>
        <dbReference type="EMBL" id="ABI60977.2"/>
    </source>
</evidence>
<dbReference type="AlphaFoldDB" id="Q0BW25"/>
<proteinExistence type="predicted"/>